<organism evidence="2">
    <name type="scientific">uncultured marine group II/III euryarchaeote AD1000_68_A10</name>
    <dbReference type="NCBI Taxonomy" id="1457799"/>
    <lineage>
        <taxon>Archaea</taxon>
        <taxon>Methanobacteriati</taxon>
        <taxon>Methanobacteriota</taxon>
        <taxon>environmental samples</taxon>
    </lineage>
</organism>
<evidence type="ECO:0000313" key="2">
    <source>
        <dbReference type="EMBL" id="AIE95591.1"/>
    </source>
</evidence>
<gene>
    <name evidence="2" type="primary">RFA1</name>
    <name evidence="2" type="synonym">rpa</name>
    <name evidence="2" type="synonym">RPA1</name>
</gene>
<dbReference type="InterPro" id="IPR012340">
    <property type="entry name" value="NA-bd_OB-fold"/>
</dbReference>
<keyword evidence="1" id="KW-0238">DNA-binding</keyword>
<keyword evidence="2" id="KW-0378">Hydrolase</keyword>
<dbReference type="GO" id="GO:0003677">
    <property type="term" value="F:DNA binding"/>
    <property type="evidence" value="ECO:0007669"/>
    <property type="project" value="UniProtKB-KW"/>
</dbReference>
<protein>
    <submittedName>
        <fullName evidence="2">Nucleic acid binding OB-fold tRNA/helicase-type protein (RFA1, RPA1, rpa)</fullName>
    </submittedName>
</protein>
<keyword evidence="2" id="KW-0547">Nucleotide-binding</keyword>
<dbReference type="SUPFAM" id="SSF50249">
    <property type="entry name" value="Nucleic acid-binding proteins"/>
    <property type="match status" value="4"/>
</dbReference>
<dbReference type="EMBL" id="KF900455">
    <property type="protein sequence ID" value="AIE95591.1"/>
    <property type="molecule type" value="Genomic_DNA"/>
</dbReference>
<name>A0A075G1H7_9EURY</name>
<keyword evidence="2" id="KW-0067">ATP-binding</keyword>
<accession>A0A075G1H7</accession>
<dbReference type="AlphaFoldDB" id="A0A075G1H7"/>
<dbReference type="GO" id="GO:0010212">
    <property type="term" value="P:response to ionizing radiation"/>
    <property type="evidence" value="ECO:0007669"/>
    <property type="project" value="TreeGrafter"/>
</dbReference>
<evidence type="ECO:0000256" key="1">
    <source>
        <dbReference type="ARBA" id="ARBA00023125"/>
    </source>
</evidence>
<dbReference type="PANTHER" id="PTHR13356:SF10">
    <property type="entry name" value="REPLICATION FACTOR-A PROTEIN 1"/>
    <property type="match status" value="1"/>
</dbReference>
<dbReference type="GO" id="GO:0004386">
    <property type="term" value="F:helicase activity"/>
    <property type="evidence" value="ECO:0007669"/>
    <property type="project" value="UniProtKB-KW"/>
</dbReference>
<proteinExistence type="predicted"/>
<dbReference type="InterPro" id="IPR051231">
    <property type="entry name" value="SOSS-B"/>
</dbReference>
<dbReference type="GO" id="GO:0000724">
    <property type="term" value="P:double-strand break repair via homologous recombination"/>
    <property type="evidence" value="ECO:0007669"/>
    <property type="project" value="TreeGrafter"/>
</dbReference>
<dbReference type="PANTHER" id="PTHR13356">
    <property type="entry name" value="OB FOLD NUCLEIC ACID BINDING PROTEIN-RELATED"/>
    <property type="match status" value="1"/>
</dbReference>
<sequence length="567" mass="62330">MSNPEEFENEIRAVKEAVPDADESAIANEFTRYRDDFLVPPKHALRSVIEHFQKEAGMEVSAPNTSARRAAKSVERFSDLASDDTNVTIEVEVITYVPRMQMVRGEEKQIAFGWIEDNPWEEGGERTRWDFKDWGSHAENLSPGSVVRLEGVSVNEWNGKFSLNINQTSRVAVLRASERKVVVAPSEPTSIERVLNMDGFATVVARVISTDQRTVNKKDGSGTIDLVKGRLADDSGTIGFACFDTFEHPVGTLLKIEGAAIRRFRNTPELNIGERTKVEIYHDEGFSSLENLEASSVMQISELRDGANDVGITVQLTSWSSRTFTGKDDGAEKTVWGGDAVDPTGVCRITAWTELPIDDGSLPLAVKLSNVRVRSWQGTPDLTVDRTEQVEILDTIPWEAIDADTHSVEVDFSELLSGGSRSGVASTATVISVQPGSGIIHRCPECNKAMRDGACRDHGPQAGIEDLRLRIILDDGQTNGALILNRQSAEAFLGQTMADVQDATKNDGGEAFMADLRSRMLGRRHTFTGRAMIDPQGALLMADCFALADDNLEELANEVRERWGVFA</sequence>
<reference evidence="2" key="1">
    <citation type="journal article" date="2014" name="Genome Biol. Evol.">
        <title>Pangenome evidence for extensive interdomain horizontal transfer affecting lineage core and shell genes in uncultured planktonic thaumarchaeota and euryarchaeota.</title>
        <authorList>
            <person name="Deschamps P."/>
            <person name="Zivanovic Y."/>
            <person name="Moreira D."/>
            <person name="Rodriguez-Valera F."/>
            <person name="Lopez-Garcia P."/>
        </authorList>
    </citation>
    <scope>NUCLEOTIDE SEQUENCE</scope>
</reference>
<keyword evidence="2" id="KW-0347">Helicase</keyword>
<dbReference type="Gene3D" id="2.40.50.140">
    <property type="entry name" value="Nucleic acid-binding proteins"/>
    <property type="match status" value="3"/>
</dbReference>